<evidence type="ECO:0000313" key="2">
    <source>
        <dbReference type="EMBL" id="PNU00580.1"/>
    </source>
</evidence>
<feature type="transmembrane region" description="Helical" evidence="1">
    <location>
        <begin position="69"/>
        <end position="87"/>
    </location>
</feature>
<dbReference type="GO" id="GO:0006814">
    <property type="term" value="P:sodium ion transport"/>
    <property type="evidence" value="ECO:0007669"/>
    <property type="project" value="InterPro"/>
</dbReference>
<dbReference type="Proteomes" id="UP000236151">
    <property type="component" value="Unassembled WGS sequence"/>
</dbReference>
<reference evidence="2 3" key="1">
    <citation type="submission" date="2017-06" db="EMBL/GenBank/DDBJ databases">
        <title>Investigating the central metabolism of Clostridium thermosuccinogenes.</title>
        <authorList>
            <person name="Koendjbiharie J.G."/>
            <person name="van Kranenburg R."/>
        </authorList>
    </citation>
    <scope>NUCLEOTIDE SEQUENCE [LARGE SCALE GENOMIC DNA]</scope>
    <source>
        <strain evidence="2 3">DSM 5806</strain>
    </source>
</reference>
<dbReference type="OrthoDB" id="2085884at2"/>
<evidence type="ECO:0000256" key="1">
    <source>
        <dbReference type="SAM" id="Phobius"/>
    </source>
</evidence>
<name>A0A2K2F1B0_9CLOT</name>
<dbReference type="InterPro" id="IPR005661">
    <property type="entry name" value="OadB_MmdB"/>
</dbReference>
<feature type="transmembrane region" description="Helical" evidence="1">
    <location>
        <begin position="7"/>
        <end position="29"/>
    </location>
</feature>
<keyword evidence="3" id="KW-1185">Reference proteome</keyword>
<keyword evidence="1" id="KW-1133">Transmembrane helix</keyword>
<dbReference type="GO" id="GO:0016829">
    <property type="term" value="F:lyase activity"/>
    <property type="evidence" value="ECO:0007669"/>
    <property type="project" value="InterPro"/>
</dbReference>
<proteinExistence type="predicted"/>
<dbReference type="Pfam" id="PF03977">
    <property type="entry name" value="OAD_beta"/>
    <property type="match status" value="1"/>
</dbReference>
<evidence type="ECO:0000313" key="3">
    <source>
        <dbReference type="Proteomes" id="UP000236151"/>
    </source>
</evidence>
<gene>
    <name evidence="2" type="ORF">CDQ84_05715</name>
</gene>
<dbReference type="KEGG" id="cthd:CDO33_10110"/>
<evidence type="ECO:0008006" key="4">
    <source>
        <dbReference type="Google" id="ProtNLM"/>
    </source>
</evidence>
<dbReference type="AlphaFoldDB" id="A0A2K2F1B0"/>
<dbReference type="RefSeq" id="WP_103080771.1">
    <property type="nucleotide sequence ID" value="NZ_CP021850.1"/>
</dbReference>
<comment type="caution">
    <text evidence="2">The sequence shown here is derived from an EMBL/GenBank/DDBJ whole genome shotgun (WGS) entry which is preliminary data.</text>
</comment>
<dbReference type="EMBL" id="NIOJ01000009">
    <property type="protein sequence ID" value="PNU00580.1"/>
    <property type="molecule type" value="Genomic_DNA"/>
</dbReference>
<organism evidence="2 3">
    <name type="scientific">Clostridium thermosuccinogenes</name>
    <dbReference type="NCBI Taxonomy" id="84032"/>
    <lineage>
        <taxon>Bacteria</taxon>
        <taxon>Bacillati</taxon>
        <taxon>Bacillota</taxon>
        <taxon>Clostridia</taxon>
        <taxon>Eubacteriales</taxon>
        <taxon>Clostridiaceae</taxon>
        <taxon>Clostridium</taxon>
    </lineage>
</organism>
<protein>
    <recommendedName>
        <fullName evidence="4">Sodium ion-translocating decarboxylase subunit beta</fullName>
    </recommendedName>
</protein>
<keyword evidence="1" id="KW-0812">Transmembrane</keyword>
<keyword evidence="1" id="KW-0472">Membrane</keyword>
<sequence length="97" mass="10623">MINFNKVIKLLTVICALVAVISVFLTYILPLYLSHKFINDVTNSVSVGIIGGADGPTAVYLAERTSSPWFTIVFAVLAILGVIYLLLAKNPENRRRA</sequence>
<accession>A0A2K2F1B0</accession>